<dbReference type="RefSeq" id="WP_162445465.1">
    <property type="nucleotide sequence ID" value="NZ_CP048222.1"/>
</dbReference>
<evidence type="ECO:0000313" key="2">
    <source>
        <dbReference type="Proteomes" id="UP000480178"/>
    </source>
</evidence>
<gene>
    <name evidence="1" type="ORF">GXP67_23940</name>
</gene>
<dbReference type="EMBL" id="CP048222">
    <property type="protein sequence ID" value="QHT69476.1"/>
    <property type="molecule type" value="Genomic_DNA"/>
</dbReference>
<name>A0A6C0GN66_9BACT</name>
<dbReference type="KEGG" id="rhoz:GXP67_23940"/>
<organism evidence="1 2">
    <name type="scientific">Rhodocytophaga rosea</name>
    <dbReference type="NCBI Taxonomy" id="2704465"/>
    <lineage>
        <taxon>Bacteria</taxon>
        <taxon>Pseudomonadati</taxon>
        <taxon>Bacteroidota</taxon>
        <taxon>Cytophagia</taxon>
        <taxon>Cytophagales</taxon>
        <taxon>Rhodocytophagaceae</taxon>
        <taxon>Rhodocytophaga</taxon>
    </lineage>
</organism>
<keyword evidence="2" id="KW-1185">Reference proteome</keyword>
<sequence length="171" mass="19997">MSTNCFSQSKIYSIEDYLKKDTYRVVLKLFDRGVTDFYIYERGCVGFLYEKEDTCRASELKGYIILSGNSKDSLIVEDYTACGIATRKSIESSSIIFYTKNKNDIQQEEPKTNISVSHECYQAFYEFVDKQLVVNKQFYESLTDKDNKFRAYNKGLKTYFLLKSLNKSLNY</sequence>
<dbReference type="Proteomes" id="UP000480178">
    <property type="component" value="Chromosome"/>
</dbReference>
<protein>
    <submittedName>
        <fullName evidence="1">Uncharacterized protein</fullName>
    </submittedName>
</protein>
<reference evidence="1 2" key="1">
    <citation type="submission" date="2020-01" db="EMBL/GenBank/DDBJ databases">
        <authorList>
            <person name="Kim M.K."/>
        </authorList>
    </citation>
    <scope>NUCLEOTIDE SEQUENCE [LARGE SCALE GENOMIC DNA]</scope>
    <source>
        <strain evidence="1 2">172606-1</strain>
    </source>
</reference>
<dbReference type="AlphaFoldDB" id="A0A6C0GN66"/>
<accession>A0A6C0GN66</accession>
<evidence type="ECO:0000313" key="1">
    <source>
        <dbReference type="EMBL" id="QHT69476.1"/>
    </source>
</evidence>
<proteinExistence type="predicted"/>